<name>A0A517QH53_9PLAN</name>
<evidence type="ECO:0008006" key="4">
    <source>
        <dbReference type="Google" id="ProtNLM"/>
    </source>
</evidence>
<organism evidence="2 3">
    <name type="scientific">Thalassoglobus polymorphus</name>
    <dbReference type="NCBI Taxonomy" id="2527994"/>
    <lineage>
        <taxon>Bacteria</taxon>
        <taxon>Pseudomonadati</taxon>
        <taxon>Planctomycetota</taxon>
        <taxon>Planctomycetia</taxon>
        <taxon>Planctomycetales</taxon>
        <taxon>Planctomycetaceae</taxon>
        <taxon>Thalassoglobus</taxon>
    </lineage>
</organism>
<evidence type="ECO:0000256" key="1">
    <source>
        <dbReference type="SAM" id="Phobius"/>
    </source>
</evidence>
<dbReference type="RefSeq" id="WP_145195125.1">
    <property type="nucleotide sequence ID" value="NZ_CP036267.1"/>
</dbReference>
<dbReference type="KEGG" id="tpol:Mal48_01050"/>
<accession>A0A517QH53</accession>
<dbReference type="AlphaFoldDB" id="A0A517QH53"/>
<feature type="transmembrane region" description="Helical" evidence="1">
    <location>
        <begin position="73"/>
        <end position="90"/>
    </location>
</feature>
<dbReference type="EMBL" id="CP036267">
    <property type="protein sequence ID" value="QDT30877.1"/>
    <property type="molecule type" value="Genomic_DNA"/>
</dbReference>
<keyword evidence="1" id="KW-0812">Transmembrane</keyword>
<proteinExistence type="predicted"/>
<gene>
    <name evidence="2" type="ORF">Mal48_01050</name>
</gene>
<evidence type="ECO:0000313" key="3">
    <source>
        <dbReference type="Proteomes" id="UP000315724"/>
    </source>
</evidence>
<keyword evidence="1" id="KW-1133">Transmembrane helix</keyword>
<dbReference type="Proteomes" id="UP000315724">
    <property type="component" value="Chromosome"/>
</dbReference>
<reference evidence="2 3" key="1">
    <citation type="submission" date="2019-02" db="EMBL/GenBank/DDBJ databases">
        <title>Deep-cultivation of Planctomycetes and their phenomic and genomic characterization uncovers novel biology.</title>
        <authorList>
            <person name="Wiegand S."/>
            <person name="Jogler M."/>
            <person name="Boedeker C."/>
            <person name="Pinto D."/>
            <person name="Vollmers J."/>
            <person name="Rivas-Marin E."/>
            <person name="Kohn T."/>
            <person name="Peeters S.H."/>
            <person name="Heuer A."/>
            <person name="Rast P."/>
            <person name="Oberbeckmann S."/>
            <person name="Bunk B."/>
            <person name="Jeske O."/>
            <person name="Meyerdierks A."/>
            <person name="Storesund J.E."/>
            <person name="Kallscheuer N."/>
            <person name="Luecker S."/>
            <person name="Lage O.M."/>
            <person name="Pohl T."/>
            <person name="Merkel B.J."/>
            <person name="Hornburger P."/>
            <person name="Mueller R.-W."/>
            <person name="Bruemmer F."/>
            <person name="Labrenz M."/>
            <person name="Spormann A.M."/>
            <person name="Op den Camp H."/>
            <person name="Overmann J."/>
            <person name="Amann R."/>
            <person name="Jetten M.S.M."/>
            <person name="Mascher T."/>
            <person name="Medema M.H."/>
            <person name="Devos D.P."/>
            <person name="Kaster A.-K."/>
            <person name="Ovreas L."/>
            <person name="Rohde M."/>
            <person name="Galperin M.Y."/>
            <person name="Jogler C."/>
        </authorList>
    </citation>
    <scope>NUCLEOTIDE SEQUENCE [LARGE SCALE GENOMIC DNA]</scope>
    <source>
        <strain evidence="2 3">Mal48</strain>
    </source>
</reference>
<keyword evidence="1" id="KW-0472">Membrane</keyword>
<keyword evidence="3" id="KW-1185">Reference proteome</keyword>
<dbReference type="OrthoDB" id="290151at2"/>
<feature type="transmembrane region" description="Helical" evidence="1">
    <location>
        <begin position="110"/>
        <end position="131"/>
    </location>
</feature>
<evidence type="ECO:0000313" key="2">
    <source>
        <dbReference type="EMBL" id="QDT30877.1"/>
    </source>
</evidence>
<feature type="transmembrane region" description="Helical" evidence="1">
    <location>
        <begin position="45"/>
        <end position="66"/>
    </location>
</feature>
<protein>
    <recommendedName>
        <fullName evidence="4">DUF4149 domain-containing protein</fullName>
    </recommendedName>
</protein>
<sequence length="132" mass="14414">MTSQMFVVLGILQLGVLFASALVPFQLSWKEDLAPLPKLHRQLFYVYGGYVVLGIVTLGLICIVAADDLAEGSLLAKAFCTYGMLFWGVRLSLQAVLEAKPFLTTSLLKLGYHALTVVFLLSTILFGIAVFN</sequence>